<dbReference type="EMBL" id="JAICCF010000007">
    <property type="protein sequence ID" value="MBW8688281.1"/>
    <property type="molecule type" value="Genomic_DNA"/>
</dbReference>
<sequence>MEKYTLTINCEFINEVGILVSHTLRADAHTKPQIEDKYMFISRHHFKPIVIRIQQILDYLLPDTEVICHGEEVDEFDNIREAFYSRFTID</sequence>
<gene>
    <name evidence="1" type="ORF">K1Y79_28355</name>
</gene>
<dbReference type="InterPro" id="IPR045996">
    <property type="entry name" value="DUF5952"/>
</dbReference>
<evidence type="ECO:0000313" key="2">
    <source>
        <dbReference type="Proteomes" id="UP000812961"/>
    </source>
</evidence>
<dbReference type="Proteomes" id="UP000812961">
    <property type="component" value="Unassembled WGS sequence"/>
</dbReference>
<name>A0ABS7GLF0_9BACT</name>
<dbReference type="RefSeq" id="WP_220253609.1">
    <property type="nucleotide sequence ID" value="NZ_JAICCF010000007.1"/>
</dbReference>
<accession>A0ABS7GLF0</accession>
<dbReference type="Pfam" id="PF19377">
    <property type="entry name" value="DUF5952"/>
    <property type="match status" value="1"/>
</dbReference>
<evidence type="ECO:0000313" key="1">
    <source>
        <dbReference type="EMBL" id="MBW8688281.1"/>
    </source>
</evidence>
<proteinExistence type="predicted"/>
<keyword evidence="2" id="KW-1185">Reference proteome</keyword>
<protein>
    <submittedName>
        <fullName evidence="1">Uncharacterized protein</fullName>
    </submittedName>
</protein>
<reference evidence="1 2" key="1">
    <citation type="submission" date="2021-08" db="EMBL/GenBank/DDBJ databases">
        <title>The genome sequence of Chitinophaga sp. B61.</title>
        <authorList>
            <person name="Zhang X."/>
        </authorList>
    </citation>
    <scope>NUCLEOTIDE SEQUENCE [LARGE SCALE GENOMIC DNA]</scope>
    <source>
        <strain evidence="1 2">B61</strain>
    </source>
</reference>
<comment type="caution">
    <text evidence="1">The sequence shown here is derived from an EMBL/GenBank/DDBJ whole genome shotgun (WGS) entry which is preliminary data.</text>
</comment>
<organism evidence="1 2">
    <name type="scientific">Chitinophaga rhizophila</name>
    <dbReference type="NCBI Taxonomy" id="2866212"/>
    <lineage>
        <taxon>Bacteria</taxon>
        <taxon>Pseudomonadati</taxon>
        <taxon>Bacteroidota</taxon>
        <taxon>Chitinophagia</taxon>
        <taxon>Chitinophagales</taxon>
        <taxon>Chitinophagaceae</taxon>
        <taxon>Chitinophaga</taxon>
    </lineage>
</organism>